<evidence type="ECO:0000313" key="4">
    <source>
        <dbReference type="Proteomes" id="UP000824988"/>
    </source>
</evidence>
<dbReference type="AlphaFoldDB" id="A0A8D4VRM4"/>
<reference evidence="3" key="1">
    <citation type="submission" date="2019-06" db="EMBL/GenBank/DDBJ databases">
        <title>Complete genome sequence of Methylogaea oryzae strain JCM16910.</title>
        <authorList>
            <person name="Asakawa S."/>
        </authorList>
    </citation>
    <scope>NUCLEOTIDE SEQUENCE</scope>
    <source>
        <strain evidence="3">E10</strain>
    </source>
</reference>
<feature type="signal peptide" evidence="1">
    <location>
        <begin position="1"/>
        <end position="15"/>
    </location>
</feature>
<keyword evidence="4" id="KW-1185">Reference proteome</keyword>
<gene>
    <name evidence="3" type="ORF">MoryE10_26080</name>
</gene>
<evidence type="ECO:0000256" key="1">
    <source>
        <dbReference type="SAM" id="SignalP"/>
    </source>
</evidence>
<dbReference type="KEGG" id="moz:MoryE10_26080"/>
<evidence type="ECO:0000313" key="3">
    <source>
        <dbReference type="EMBL" id="BBL72002.1"/>
    </source>
</evidence>
<dbReference type="PANTHER" id="PTHR33546">
    <property type="entry name" value="LARGE, MULTIFUNCTIONAL SECRETED PROTEIN-RELATED"/>
    <property type="match status" value="1"/>
</dbReference>
<protein>
    <submittedName>
        <fullName evidence="3">Sorbosone dehydrogenase</fullName>
    </submittedName>
</protein>
<keyword evidence="1" id="KW-0732">Signal</keyword>
<dbReference type="Proteomes" id="UP000824988">
    <property type="component" value="Chromosome"/>
</dbReference>
<organism evidence="3 4">
    <name type="scientific">Methylogaea oryzae</name>
    <dbReference type="NCBI Taxonomy" id="1295382"/>
    <lineage>
        <taxon>Bacteria</taxon>
        <taxon>Pseudomonadati</taxon>
        <taxon>Pseudomonadota</taxon>
        <taxon>Gammaproteobacteria</taxon>
        <taxon>Methylococcales</taxon>
        <taxon>Methylococcaceae</taxon>
        <taxon>Methylogaea</taxon>
    </lineage>
</organism>
<dbReference type="Pfam" id="PF22807">
    <property type="entry name" value="TrAA12"/>
    <property type="match status" value="1"/>
</dbReference>
<evidence type="ECO:0000259" key="2">
    <source>
        <dbReference type="Pfam" id="PF22807"/>
    </source>
</evidence>
<accession>A0A8D4VRM4</accession>
<sequence>MAMLLAFAWIAPATAAHLDGEVIVGGDAAVERAVLPKGFRLSLYTGQTPEARSLALGDDGTVYVGSRELGKVYAVRDTDGDGRGDQVTVIASGLNLPNGVAFYQGALYVAEVHRIIRFDRIASRLDHPPRPAVVYDGLPRDALHGSRYLRVGPDGKLYLGIGVPCNVCQPAREIYGTLARLNRDGSRFEIVARGIRNTVGFDWQPGTGQLYFTDNGRDLLGDDSPPEELNRLDRPGLHFGFPHCHGGDVADPQFGKEQACDGFAAPVWRFPAHVAPLGMRFYTGKQFPAEYREQLFVAQHGSWNRSTPLGYRVVLVRFEKNQPVADQVFIDGWLTPNGKVLARPVDILQMPDGSLLVSDEMNGALYRISYAD</sequence>
<proteinExistence type="predicted"/>
<feature type="domain" description="Pyrroloquinoline quinone-dependent pyranose dehydrogenase beta-propeller" evidence="2">
    <location>
        <begin position="35"/>
        <end position="366"/>
    </location>
</feature>
<dbReference type="EMBL" id="AP019782">
    <property type="protein sequence ID" value="BBL72002.1"/>
    <property type="molecule type" value="Genomic_DNA"/>
</dbReference>
<dbReference type="PANTHER" id="PTHR33546:SF1">
    <property type="entry name" value="LARGE, MULTIFUNCTIONAL SECRETED PROTEIN"/>
    <property type="match status" value="1"/>
</dbReference>
<dbReference type="InterPro" id="IPR054539">
    <property type="entry name" value="Beta-prop_PDH"/>
</dbReference>
<feature type="chain" id="PRO_5034785975" evidence="1">
    <location>
        <begin position="16"/>
        <end position="372"/>
    </location>
</feature>
<name>A0A8D4VRM4_9GAMM</name>